<dbReference type="GO" id="GO:0030010">
    <property type="term" value="P:establishment of cell polarity"/>
    <property type="evidence" value="ECO:0007669"/>
    <property type="project" value="TreeGrafter"/>
</dbReference>
<dbReference type="InterPro" id="IPR001478">
    <property type="entry name" value="PDZ"/>
</dbReference>
<keyword evidence="4" id="KW-0131">Cell cycle</keyword>
<feature type="compositionally biased region" description="Basic and acidic residues" evidence="5">
    <location>
        <begin position="147"/>
        <end position="156"/>
    </location>
</feature>
<feature type="compositionally biased region" description="Polar residues" evidence="5">
    <location>
        <begin position="1235"/>
        <end position="1247"/>
    </location>
</feature>
<dbReference type="WBParaSite" id="MBELARI_LOCUS10337.1">
    <property type="protein sequence ID" value="MBELARI_LOCUS10337.1"/>
    <property type="gene ID" value="MBELARI_LOCUS10337"/>
</dbReference>
<feature type="domain" description="PDZ" evidence="6">
    <location>
        <begin position="246"/>
        <end position="317"/>
    </location>
</feature>
<evidence type="ECO:0000256" key="5">
    <source>
        <dbReference type="SAM" id="MobiDB-lite"/>
    </source>
</evidence>
<dbReference type="Proteomes" id="UP000887575">
    <property type="component" value="Unassembled WGS sequence"/>
</dbReference>
<dbReference type="GO" id="GO:0043296">
    <property type="term" value="C:apical junction complex"/>
    <property type="evidence" value="ECO:0007669"/>
    <property type="project" value="TreeGrafter"/>
</dbReference>
<dbReference type="CDD" id="cd00136">
    <property type="entry name" value="PDZ_canonical"/>
    <property type="match status" value="1"/>
</dbReference>
<dbReference type="PANTHER" id="PTHR16484:SF17">
    <property type="entry name" value="BAZOOKA, ISOFORM B"/>
    <property type="match status" value="1"/>
</dbReference>
<feature type="compositionally biased region" description="Basic and acidic residues" evidence="5">
    <location>
        <begin position="168"/>
        <end position="208"/>
    </location>
</feature>
<feature type="compositionally biased region" description="Low complexity" evidence="5">
    <location>
        <begin position="1248"/>
        <end position="1265"/>
    </location>
</feature>
<feature type="compositionally biased region" description="Polar residues" evidence="5">
    <location>
        <begin position="1119"/>
        <end position="1130"/>
    </location>
</feature>
<dbReference type="PROSITE" id="PS50106">
    <property type="entry name" value="PDZ"/>
    <property type="match status" value="3"/>
</dbReference>
<feature type="compositionally biased region" description="Polar residues" evidence="5">
    <location>
        <begin position="1052"/>
        <end position="1072"/>
    </location>
</feature>
<feature type="region of interest" description="Disordered" evidence="5">
    <location>
        <begin position="608"/>
        <end position="758"/>
    </location>
</feature>
<comment type="similarity">
    <text evidence="1">Belongs to the PAR3 family.</text>
</comment>
<reference evidence="8" key="1">
    <citation type="submission" date="2024-02" db="UniProtKB">
        <authorList>
            <consortium name="WormBaseParasite"/>
        </authorList>
    </citation>
    <scope>IDENTIFICATION</scope>
</reference>
<feature type="region of interest" description="Disordered" evidence="5">
    <location>
        <begin position="1049"/>
        <end position="1075"/>
    </location>
</feature>
<feature type="compositionally biased region" description="Basic and acidic residues" evidence="5">
    <location>
        <begin position="844"/>
        <end position="868"/>
    </location>
</feature>
<dbReference type="Gene3D" id="3.10.20.90">
    <property type="entry name" value="Phosphatidylinositol 3-kinase Catalytic Subunit, Chain A, domain 1"/>
    <property type="match status" value="1"/>
</dbReference>
<feature type="region of interest" description="Disordered" evidence="5">
    <location>
        <begin position="1110"/>
        <end position="1130"/>
    </location>
</feature>
<dbReference type="GO" id="GO:0051301">
    <property type="term" value="P:cell division"/>
    <property type="evidence" value="ECO:0007669"/>
    <property type="project" value="UniProtKB-KW"/>
</dbReference>
<dbReference type="Pfam" id="PF12053">
    <property type="entry name" value="Par3_HAL_N_term"/>
    <property type="match status" value="1"/>
</dbReference>
<feature type="domain" description="PDZ" evidence="6">
    <location>
        <begin position="374"/>
        <end position="456"/>
    </location>
</feature>
<dbReference type="GO" id="GO:0008104">
    <property type="term" value="P:intracellular protein localization"/>
    <property type="evidence" value="ECO:0007669"/>
    <property type="project" value="TreeGrafter"/>
</dbReference>
<feature type="compositionally biased region" description="Low complexity" evidence="5">
    <location>
        <begin position="738"/>
        <end position="749"/>
    </location>
</feature>
<evidence type="ECO:0000259" key="6">
    <source>
        <dbReference type="PROSITE" id="PS50106"/>
    </source>
</evidence>
<feature type="compositionally biased region" description="Polar residues" evidence="5">
    <location>
        <begin position="649"/>
        <end position="667"/>
    </location>
</feature>
<dbReference type="Pfam" id="PF00595">
    <property type="entry name" value="PDZ"/>
    <property type="match status" value="3"/>
</dbReference>
<dbReference type="GO" id="GO:0051660">
    <property type="term" value="P:establishment of centrosome localization"/>
    <property type="evidence" value="ECO:0007669"/>
    <property type="project" value="TreeGrafter"/>
</dbReference>
<dbReference type="PANTHER" id="PTHR16484">
    <property type="entry name" value="PARTITIONING DEFECTIVE 3 RELATED"/>
    <property type="match status" value="1"/>
</dbReference>
<evidence type="ECO:0000256" key="4">
    <source>
        <dbReference type="ARBA" id="ARBA00023306"/>
    </source>
</evidence>
<dbReference type="Gene3D" id="2.30.42.10">
    <property type="match status" value="3"/>
</dbReference>
<dbReference type="GO" id="GO:0005938">
    <property type="term" value="C:cell cortex"/>
    <property type="evidence" value="ECO:0007669"/>
    <property type="project" value="TreeGrafter"/>
</dbReference>
<keyword evidence="7" id="KW-1185">Reference proteome</keyword>
<keyword evidence="2" id="KW-0132">Cell division</keyword>
<dbReference type="InterPro" id="IPR052213">
    <property type="entry name" value="PAR3"/>
</dbReference>
<dbReference type="GO" id="GO:0000226">
    <property type="term" value="P:microtubule cytoskeleton organization"/>
    <property type="evidence" value="ECO:0007669"/>
    <property type="project" value="TreeGrafter"/>
</dbReference>
<feature type="compositionally biased region" description="Low complexity" evidence="5">
    <location>
        <begin position="639"/>
        <end position="648"/>
    </location>
</feature>
<protein>
    <recommendedName>
        <fullName evidence="6">PDZ domain-containing protein</fullName>
    </recommendedName>
</protein>
<evidence type="ECO:0000256" key="1">
    <source>
        <dbReference type="ARBA" id="ARBA00005358"/>
    </source>
</evidence>
<dbReference type="SUPFAM" id="SSF50156">
    <property type="entry name" value="PDZ domain-like"/>
    <property type="match status" value="3"/>
</dbReference>
<dbReference type="GO" id="GO:0035091">
    <property type="term" value="F:phosphatidylinositol binding"/>
    <property type="evidence" value="ECO:0007669"/>
    <property type="project" value="TreeGrafter"/>
</dbReference>
<feature type="compositionally biased region" description="Basic and acidic residues" evidence="5">
    <location>
        <begin position="682"/>
        <end position="698"/>
    </location>
</feature>
<dbReference type="GO" id="GO:0045197">
    <property type="term" value="P:establishment or maintenance of epithelial cell apical/basal polarity"/>
    <property type="evidence" value="ECO:0007669"/>
    <property type="project" value="TreeGrafter"/>
</dbReference>
<feature type="region of interest" description="Disordered" evidence="5">
    <location>
        <begin position="142"/>
        <end position="228"/>
    </location>
</feature>
<evidence type="ECO:0000313" key="8">
    <source>
        <dbReference type="WBParaSite" id="MBELARI_LOCUS10337.1"/>
    </source>
</evidence>
<organism evidence="7 8">
    <name type="scientific">Mesorhabditis belari</name>
    <dbReference type="NCBI Taxonomy" id="2138241"/>
    <lineage>
        <taxon>Eukaryota</taxon>
        <taxon>Metazoa</taxon>
        <taxon>Ecdysozoa</taxon>
        <taxon>Nematoda</taxon>
        <taxon>Chromadorea</taxon>
        <taxon>Rhabditida</taxon>
        <taxon>Rhabditina</taxon>
        <taxon>Rhabditomorpha</taxon>
        <taxon>Rhabditoidea</taxon>
        <taxon>Rhabditidae</taxon>
        <taxon>Mesorhabditinae</taxon>
        <taxon>Mesorhabditis</taxon>
    </lineage>
</organism>
<feature type="region of interest" description="Disordered" evidence="5">
    <location>
        <begin position="819"/>
        <end position="877"/>
    </location>
</feature>
<name>A0AAF3E8U3_9BILA</name>
<sequence>MRPRRVTVHFNHIQVVVPLNREGITITELTQAAIARYQRATGMQGNEMSVLRLELASGGILDPDDVVDDVLNHDTDQVLAICDDEAQACASTASSASPRPILDRSSAQDSVVEIKFFGSPPTLAIRNPPMTNPLHKELLTGPLRSSLKTEKKDGDFPRITNRVTLSPDVERRLGTAEARSGLERGSTRKSRISDKFYDAQDRLQDRLKSSHSPPRGFPRSASDLGTGNHLKKAPLLQAIENSKHTVIAFPDDEAMSMGIEVTGMMNDEGKLSSLQIIKIEPDGRVGVDGRLCVGDNIVTIDGRPVGELTQLRARALISDMSTKGVPTLTVSRPITSFLQPSIEPSPSTSSLPPKRPILSALQQANTQQLGQSSIVYVQKRSNGFGFTVTGRETARGERLFYIGTVRPDGAAFGQLKAGDRLIKINDVATAELQQSDVVERLKKTSIGASVTLEISRVEQNDENIPPESSDLQEIQVKRGSDVEDELANKSPAVIHRARLVNSKNNVQELVLDIPLNDTGSAGLGVSLKARVSVRSDETRRDCGIFVKKLLVGGAAYKDGRLMVDDQLISIEDIDLRKFTRNAEACEAVTKKLKQIGHNATHVRLRVLRQNENTSPALSSDGSTRITVDGPDATLVVGPSSNGSSFLSSTPTETNLRVRRNSSASTSTKRSEIDDEPQSNIDPFDREAPNRKSMSEKRGMGATLDPSTSTTYQKIRHQRQTSAPTSNAATRSFHGFAGRSASARAQARARSPTRRRSRSVDVNLIRAGEEAIFQENPSSQLIPSSLSSGFKNPSFKHAVVGETGNSQDISALIASRNNSNYNAEKQQRRKSMGSTMKNWFRIGNRSREGSPEKRDPSSSKDYKENKKIETNGQYGVVSSPRLNHRDLRREKVKSEYDPVFAEGYRGASNGHGPIHSATIDDFGLVNRYEQHRWPQQTATAQASSSPTAFQTNRRSATGFHQQFGSVSAGSRNAERPPPPPYYVVSNSYSYHGDERDNAGWGREGTREQDRARTRVATPSYYDAFNAWFAYSGGGGIGARPSVQTAFAGGSRFPATSQSQAPTRASTATPQQQYYPRPGQSVWPRQLLYAQAEPVHVYTPQQQFHGLIAPSDLPPGIPHTPRQQPASSPRHTQPLQPIFPTSRVFHATSLAPAGKFGERLSMRAKKKYRREIRSEYVDDSNGGIPANWHPIPVLREVPMKSRDPLNDNKSSARRSMTHRTPSYRFATSMYEDEESNRSSFILQTGTPAHSQQSNDPESSSSSKNQSNHPKKPNPAAHKSSNFLGPITDC</sequence>
<feature type="domain" description="PDZ" evidence="6">
    <location>
        <begin position="510"/>
        <end position="579"/>
    </location>
</feature>
<dbReference type="InterPro" id="IPR036034">
    <property type="entry name" value="PDZ_sf"/>
</dbReference>
<evidence type="ECO:0000313" key="7">
    <source>
        <dbReference type="Proteomes" id="UP000887575"/>
    </source>
</evidence>
<evidence type="ECO:0000256" key="2">
    <source>
        <dbReference type="ARBA" id="ARBA00022618"/>
    </source>
</evidence>
<accession>A0AAF3E8U3</accession>
<feature type="compositionally biased region" description="Polar residues" evidence="5">
    <location>
        <begin position="609"/>
        <end position="625"/>
    </location>
</feature>
<dbReference type="InterPro" id="IPR021922">
    <property type="entry name" value="Par3/HAL_N"/>
</dbReference>
<dbReference type="GO" id="GO:0016324">
    <property type="term" value="C:apical plasma membrane"/>
    <property type="evidence" value="ECO:0007669"/>
    <property type="project" value="TreeGrafter"/>
</dbReference>
<dbReference type="GO" id="GO:0007155">
    <property type="term" value="P:cell adhesion"/>
    <property type="evidence" value="ECO:0007669"/>
    <property type="project" value="TreeGrafter"/>
</dbReference>
<keyword evidence="3" id="KW-0677">Repeat</keyword>
<evidence type="ECO:0000256" key="3">
    <source>
        <dbReference type="ARBA" id="ARBA00022737"/>
    </source>
</evidence>
<dbReference type="SMART" id="SM00228">
    <property type="entry name" value="PDZ"/>
    <property type="match status" value="3"/>
</dbReference>
<feature type="region of interest" description="Disordered" evidence="5">
    <location>
        <begin position="1197"/>
        <end position="1287"/>
    </location>
</feature>
<dbReference type="GO" id="GO:0005912">
    <property type="term" value="C:adherens junction"/>
    <property type="evidence" value="ECO:0007669"/>
    <property type="project" value="TreeGrafter"/>
</dbReference>
<proteinExistence type="inferred from homology"/>
<feature type="compositionally biased region" description="Polar residues" evidence="5">
    <location>
        <begin position="719"/>
        <end position="729"/>
    </location>
</feature>